<dbReference type="AlphaFoldDB" id="A0A316V226"/>
<dbReference type="HAMAP" id="MF_00235">
    <property type="entry name" value="Adenylate_kinase_Adk"/>
    <property type="match status" value="1"/>
</dbReference>
<dbReference type="InterPro" id="IPR006259">
    <property type="entry name" value="Adenyl_kin_sub"/>
</dbReference>
<feature type="non-terminal residue" evidence="7">
    <location>
        <position position="225"/>
    </location>
</feature>
<dbReference type="OrthoDB" id="439792at2759"/>
<dbReference type="STRING" id="1280837.A0A316V226"/>
<evidence type="ECO:0000256" key="3">
    <source>
        <dbReference type="ARBA" id="ARBA00022741"/>
    </source>
</evidence>
<dbReference type="PRINTS" id="PR00094">
    <property type="entry name" value="ADENYLTKNASE"/>
</dbReference>
<gene>
    <name evidence="7" type="ORF">FA14DRAFT_115118</name>
</gene>
<organism evidence="7 8">
    <name type="scientific">Meira miltonrushii</name>
    <dbReference type="NCBI Taxonomy" id="1280837"/>
    <lineage>
        <taxon>Eukaryota</taxon>
        <taxon>Fungi</taxon>
        <taxon>Dikarya</taxon>
        <taxon>Basidiomycota</taxon>
        <taxon>Ustilaginomycotina</taxon>
        <taxon>Exobasidiomycetes</taxon>
        <taxon>Exobasidiales</taxon>
        <taxon>Brachybasidiaceae</taxon>
        <taxon>Meira</taxon>
    </lineage>
</organism>
<dbReference type="Pfam" id="PF05191">
    <property type="entry name" value="ADK_lid"/>
    <property type="match status" value="1"/>
</dbReference>
<dbReference type="GO" id="GO:0004017">
    <property type="term" value="F:AMP kinase activity"/>
    <property type="evidence" value="ECO:0007669"/>
    <property type="project" value="InterPro"/>
</dbReference>
<reference evidence="7 8" key="1">
    <citation type="journal article" date="2018" name="Mol. Biol. Evol.">
        <title>Broad Genomic Sampling Reveals a Smut Pathogenic Ancestry of the Fungal Clade Ustilaginomycotina.</title>
        <authorList>
            <person name="Kijpornyongpan T."/>
            <person name="Mondo S.J."/>
            <person name="Barry K."/>
            <person name="Sandor L."/>
            <person name="Lee J."/>
            <person name="Lipzen A."/>
            <person name="Pangilinan J."/>
            <person name="LaButti K."/>
            <person name="Hainaut M."/>
            <person name="Henrissat B."/>
            <person name="Grigoriev I.V."/>
            <person name="Spatafora J.W."/>
            <person name="Aime M.C."/>
        </authorList>
    </citation>
    <scope>NUCLEOTIDE SEQUENCE [LARGE SCALE GENOMIC DNA]</scope>
    <source>
        <strain evidence="7 8">MCA 3882</strain>
    </source>
</reference>
<dbReference type="PANTHER" id="PTHR23359">
    <property type="entry name" value="NUCLEOTIDE KINASE"/>
    <property type="match status" value="1"/>
</dbReference>
<dbReference type="Gene3D" id="3.40.50.300">
    <property type="entry name" value="P-loop containing nucleotide triphosphate hydrolases"/>
    <property type="match status" value="1"/>
</dbReference>
<dbReference type="InterPro" id="IPR007862">
    <property type="entry name" value="Adenylate_kinase_lid-dom"/>
</dbReference>
<evidence type="ECO:0000313" key="8">
    <source>
        <dbReference type="Proteomes" id="UP000245771"/>
    </source>
</evidence>
<dbReference type="EMBL" id="KZ819607">
    <property type="protein sequence ID" value="PWN31607.1"/>
    <property type="molecule type" value="Genomic_DNA"/>
</dbReference>
<accession>A0A316V226</accession>
<dbReference type="InterPro" id="IPR036193">
    <property type="entry name" value="ADK_active_lid_dom_sf"/>
</dbReference>
<dbReference type="PROSITE" id="PS00113">
    <property type="entry name" value="ADENYLATE_KINASE"/>
    <property type="match status" value="1"/>
</dbReference>
<feature type="non-terminal residue" evidence="7">
    <location>
        <position position="1"/>
    </location>
</feature>
<dbReference type="GO" id="GO:0005524">
    <property type="term" value="F:ATP binding"/>
    <property type="evidence" value="ECO:0007669"/>
    <property type="project" value="InterPro"/>
</dbReference>
<keyword evidence="8" id="KW-1185">Reference proteome</keyword>
<keyword evidence="4 5" id="KW-0418">Kinase</keyword>
<evidence type="ECO:0000256" key="1">
    <source>
        <dbReference type="ARBA" id="ARBA00007220"/>
    </source>
</evidence>
<name>A0A316V226_9BASI</name>
<dbReference type="NCBIfam" id="TIGR01351">
    <property type="entry name" value="adk"/>
    <property type="match status" value="1"/>
</dbReference>
<evidence type="ECO:0000256" key="5">
    <source>
        <dbReference type="RuleBase" id="RU003330"/>
    </source>
</evidence>
<keyword evidence="2 5" id="KW-0808">Transferase</keyword>
<evidence type="ECO:0000256" key="4">
    <source>
        <dbReference type="ARBA" id="ARBA00022777"/>
    </source>
</evidence>
<feature type="domain" description="Adenylate kinase active site lid" evidence="6">
    <location>
        <begin position="135"/>
        <end position="170"/>
    </location>
</feature>
<evidence type="ECO:0000313" key="7">
    <source>
        <dbReference type="EMBL" id="PWN31607.1"/>
    </source>
</evidence>
<dbReference type="Proteomes" id="UP000245771">
    <property type="component" value="Unassembled WGS sequence"/>
</dbReference>
<dbReference type="FunFam" id="3.40.50.300:FF:000106">
    <property type="entry name" value="Adenylate kinase mitochondrial"/>
    <property type="match status" value="1"/>
</dbReference>
<protein>
    <submittedName>
        <fullName evidence="7">Adenylate kinase</fullName>
    </submittedName>
</protein>
<dbReference type="InterPro" id="IPR000850">
    <property type="entry name" value="Adenylat/UMP-CMP_kin"/>
</dbReference>
<dbReference type="InterPro" id="IPR027417">
    <property type="entry name" value="P-loop_NTPase"/>
</dbReference>
<evidence type="ECO:0000259" key="6">
    <source>
        <dbReference type="Pfam" id="PF05191"/>
    </source>
</evidence>
<sequence length="225" mass="25160">ASAYSSPIRALIIGSPGSGKGTLSKRLLKSIPSLQYLSAGDLLRHERQLGTELGRAAEEVMRKGTLMPDETMMKIVDARVSALPANSSWLLDGFPRTRNQAIMFDGALQRREHMLDVVLHLDVPNEVVLSRILERWIHEPSGRTYNLSFNPPKVPGKDDVTGEDLTKRIDDDAKTFEARLKSYEADTKPMVDYFSNAGGDSYVRLQGTSSDEIWPRMLAIVKQRF</sequence>
<dbReference type="CDD" id="cd01428">
    <property type="entry name" value="ADK"/>
    <property type="match status" value="1"/>
</dbReference>
<dbReference type="InterPro" id="IPR033690">
    <property type="entry name" value="Adenylat_kinase_CS"/>
</dbReference>
<dbReference type="InParanoid" id="A0A316V226"/>
<dbReference type="Pfam" id="PF00406">
    <property type="entry name" value="ADK"/>
    <property type="match status" value="1"/>
</dbReference>
<dbReference type="GeneID" id="37017871"/>
<proteinExistence type="inferred from homology"/>
<evidence type="ECO:0000256" key="2">
    <source>
        <dbReference type="ARBA" id="ARBA00022679"/>
    </source>
</evidence>
<dbReference type="SUPFAM" id="SSF52540">
    <property type="entry name" value="P-loop containing nucleoside triphosphate hydrolases"/>
    <property type="match status" value="1"/>
</dbReference>
<dbReference type="RefSeq" id="XP_025351909.1">
    <property type="nucleotide sequence ID" value="XM_025496090.1"/>
</dbReference>
<dbReference type="SUPFAM" id="SSF57774">
    <property type="entry name" value="Microbial and mitochondrial ADK, insert 'zinc finger' domain"/>
    <property type="match status" value="1"/>
</dbReference>
<keyword evidence="3" id="KW-0547">Nucleotide-binding</keyword>
<comment type="similarity">
    <text evidence="1 5">Belongs to the adenylate kinase family.</text>
</comment>